<evidence type="ECO:0000313" key="5">
    <source>
        <dbReference type="EMBL" id="GAA1247826.1"/>
    </source>
</evidence>
<evidence type="ECO:0000313" key="6">
    <source>
        <dbReference type="Proteomes" id="UP001500653"/>
    </source>
</evidence>
<keyword evidence="4" id="KW-0520">NAD</keyword>
<comment type="similarity">
    <text evidence="1">Belongs to the PdxA family. PdxA2 subfamily.</text>
</comment>
<dbReference type="InterPro" id="IPR005255">
    <property type="entry name" value="PdxA_fam"/>
</dbReference>
<evidence type="ECO:0000256" key="1">
    <source>
        <dbReference type="ARBA" id="ARBA00009464"/>
    </source>
</evidence>
<dbReference type="Gene3D" id="3.40.718.10">
    <property type="entry name" value="Isopropylmalate Dehydrogenase"/>
    <property type="match status" value="1"/>
</dbReference>
<evidence type="ECO:0000256" key="2">
    <source>
        <dbReference type="ARBA" id="ARBA00022723"/>
    </source>
</evidence>
<dbReference type="Proteomes" id="UP001500653">
    <property type="component" value="Unassembled WGS sequence"/>
</dbReference>
<name>A0ABN1WHF7_9PSEU</name>
<dbReference type="SUPFAM" id="SSF53659">
    <property type="entry name" value="Isocitrate/Isopropylmalate dehydrogenase-like"/>
    <property type="match status" value="1"/>
</dbReference>
<gene>
    <name evidence="5" type="primary">pdxA</name>
    <name evidence="5" type="ORF">GCM10009676_37550</name>
</gene>
<organism evidence="5 6">
    <name type="scientific">Prauserella halophila</name>
    <dbReference type="NCBI Taxonomy" id="185641"/>
    <lineage>
        <taxon>Bacteria</taxon>
        <taxon>Bacillati</taxon>
        <taxon>Actinomycetota</taxon>
        <taxon>Actinomycetes</taxon>
        <taxon>Pseudonocardiales</taxon>
        <taxon>Pseudonocardiaceae</taxon>
        <taxon>Prauserella</taxon>
    </lineage>
</organism>
<reference evidence="5 6" key="1">
    <citation type="journal article" date="2019" name="Int. J. Syst. Evol. Microbiol.">
        <title>The Global Catalogue of Microorganisms (GCM) 10K type strain sequencing project: providing services to taxonomists for standard genome sequencing and annotation.</title>
        <authorList>
            <consortium name="The Broad Institute Genomics Platform"/>
            <consortium name="The Broad Institute Genome Sequencing Center for Infectious Disease"/>
            <person name="Wu L."/>
            <person name="Ma J."/>
        </authorList>
    </citation>
    <scope>NUCLEOTIDE SEQUENCE [LARGE SCALE GENOMIC DNA]</scope>
    <source>
        <strain evidence="5 6">JCM 13023</strain>
    </source>
</reference>
<dbReference type="Pfam" id="PF04166">
    <property type="entry name" value="PdxA"/>
    <property type="match status" value="1"/>
</dbReference>
<protein>
    <submittedName>
        <fullName evidence="5">4-hydroxythreonine-4-phosphate dehydrogenase PdxA</fullName>
    </submittedName>
</protein>
<sequence length="356" mass="37066">MTAATSTAPTQAQVPTLALTLGDVAGIGPEITARALLEHETLRGSCRPVVIGDADALRRAVSDVLGLDPDVVRVIDRPADATNDPGVIEVVQEGPSLGHVPYGELSADAGDGAARFVMRACALARAGEVDGIVTAPLNKAAMHEGGHNWPGHTELLAHEFGVDNFSLVLSAGELYFFHLTTHVSLRDAITGVTAERTDNVLRLAGSFAGALGNPDEAIGLAGLNPHAGENRLFGDEDADVLEPAVQRARADGVNAVGPLPADALIPQAVNGRWRFVVACYHDQGHAPFKAVYGDDGVNITVGLPVVRVSVDHGTAFDIAGKGLAREASLVLAARRAAELAPGWHRVWETARTGSVS</sequence>
<accession>A0ABN1WHF7</accession>
<dbReference type="PANTHER" id="PTHR30004:SF6">
    <property type="entry name" value="D-THREONATE 4-PHOSPHATE DEHYDROGENASE"/>
    <property type="match status" value="1"/>
</dbReference>
<dbReference type="PANTHER" id="PTHR30004">
    <property type="entry name" value="4-HYDROXYTHREONINE-4-PHOSPHATE DEHYDROGENASE"/>
    <property type="match status" value="1"/>
</dbReference>
<comment type="caution">
    <text evidence="5">The sequence shown here is derived from an EMBL/GenBank/DDBJ whole genome shotgun (WGS) entry which is preliminary data.</text>
</comment>
<dbReference type="EMBL" id="BAAALN010000016">
    <property type="protein sequence ID" value="GAA1247826.1"/>
    <property type="molecule type" value="Genomic_DNA"/>
</dbReference>
<proteinExistence type="inferred from homology"/>
<keyword evidence="2" id="KW-0479">Metal-binding</keyword>
<keyword evidence="3" id="KW-0560">Oxidoreductase</keyword>
<evidence type="ECO:0000256" key="4">
    <source>
        <dbReference type="ARBA" id="ARBA00023027"/>
    </source>
</evidence>
<dbReference type="RefSeq" id="WP_253865660.1">
    <property type="nucleotide sequence ID" value="NZ_BAAALN010000016.1"/>
</dbReference>
<dbReference type="NCBIfam" id="TIGR00557">
    <property type="entry name" value="pdxA"/>
    <property type="match status" value="1"/>
</dbReference>
<evidence type="ECO:0000256" key="3">
    <source>
        <dbReference type="ARBA" id="ARBA00023002"/>
    </source>
</evidence>
<keyword evidence="6" id="KW-1185">Reference proteome</keyword>